<keyword evidence="2" id="KW-0808">Transferase</keyword>
<dbReference type="AlphaFoldDB" id="A0A1I3I677"/>
<dbReference type="SUPFAM" id="SSF110857">
    <property type="entry name" value="Gamma-glutamyl cyclotransferase-like"/>
    <property type="match status" value="1"/>
</dbReference>
<reference evidence="3" key="1">
    <citation type="submission" date="2016-10" db="EMBL/GenBank/DDBJ databases">
        <authorList>
            <person name="Varghese N."/>
            <person name="Submissions S."/>
        </authorList>
    </citation>
    <scope>NUCLEOTIDE SEQUENCE [LARGE SCALE GENOMIC DNA]</scope>
    <source>
        <strain evidence="3">DSM 21857</strain>
    </source>
</reference>
<feature type="domain" description="Gamma-glutamylcyclotransferase AIG2-like" evidence="1">
    <location>
        <begin position="3"/>
        <end position="108"/>
    </location>
</feature>
<dbReference type="GO" id="GO:0016740">
    <property type="term" value="F:transferase activity"/>
    <property type="evidence" value="ECO:0007669"/>
    <property type="project" value="UniProtKB-KW"/>
</dbReference>
<dbReference type="Proteomes" id="UP000242763">
    <property type="component" value="Unassembled WGS sequence"/>
</dbReference>
<gene>
    <name evidence="2" type="ORF">SAMN03080618_00407</name>
</gene>
<accession>A0A1I3I677</accession>
<evidence type="ECO:0000313" key="3">
    <source>
        <dbReference type="Proteomes" id="UP000242763"/>
    </source>
</evidence>
<dbReference type="InterPro" id="IPR013024">
    <property type="entry name" value="GGCT-like"/>
</dbReference>
<keyword evidence="3" id="KW-1185">Reference proteome</keyword>
<proteinExistence type="predicted"/>
<sequence length="151" mass="16731">MHYFAYGTLLVEDAMRSVCPSARNVGFMRLEGFELSFGKCSMDGVAGCTLLPKEGAVTYGIQYELTDEDMAKMDGAAHVEEAQWVHVPVTLVDAEGRSVPSSTYFIPGEFRPWAPTDAYVAPILKGLNECDFPEEYKTRAREIIATAQKNH</sequence>
<dbReference type="CDD" id="cd06661">
    <property type="entry name" value="GGCT_like"/>
    <property type="match status" value="1"/>
</dbReference>
<dbReference type="Pfam" id="PF06094">
    <property type="entry name" value="GGACT"/>
    <property type="match status" value="1"/>
</dbReference>
<dbReference type="InterPro" id="IPR009288">
    <property type="entry name" value="AIG2-like_dom"/>
</dbReference>
<organism evidence="2 3">
    <name type="scientific">Aquamicrobium aerolatum DSM 21857</name>
    <dbReference type="NCBI Taxonomy" id="1121003"/>
    <lineage>
        <taxon>Bacteria</taxon>
        <taxon>Pseudomonadati</taxon>
        <taxon>Pseudomonadota</taxon>
        <taxon>Alphaproteobacteria</taxon>
        <taxon>Hyphomicrobiales</taxon>
        <taxon>Phyllobacteriaceae</taxon>
        <taxon>Aerobium</taxon>
    </lineage>
</organism>
<name>A0A1I3I677_9HYPH</name>
<evidence type="ECO:0000313" key="2">
    <source>
        <dbReference type="EMBL" id="SFI43253.1"/>
    </source>
</evidence>
<dbReference type="RefSeq" id="WP_175556603.1">
    <property type="nucleotide sequence ID" value="NZ_FORF01000002.1"/>
</dbReference>
<dbReference type="InterPro" id="IPR036568">
    <property type="entry name" value="GGCT-like_sf"/>
</dbReference>
<dbReference type="EMBL" id="FORF01000002">
    <property type="protein sequence ID" value="SFI43253.1"/>
    <property type="molecule type" value="Genomic_DNA"/>
</dbReference>
<dbReference type="STRING" id="1121003.SAMN03080618_00407"/>
<evidence type="ECO:0000259" key="1">
    <source>
        <dbReference type="Pfam" id="PF06094"/>
    </source>
</evidence>
<protein>
    <submittedName>
        <fullName evidence="2">Gamma-glutamyl cyclotransferase, AIG2-like</fullName>
    </submittedName>
</protein>
<dbReference type="Gene3D" id="3.10.490.10">
    <property type="entry name" value="Gamma-glutamyl cyclotransferase-like"/>
    <property type="match status" value="1"/>
</dbReference>